<accession>A0A1H7VU47</accession>
<dbReference type="AlphaFoldDB" id="A0A1H7VU47"/>
<dbReference type="RefSeq" id="WP_093882529.1">
    <property type="nucleotide sequence ID" value="NZ_FOBS01000004.1"/>
</dbReference>
<organism evidence="1 2">
    <name type="scientific">Syntrophus gentianae</name>
    <dbReference type="NCBI Taxonomy" id="43775"/>
    <lineage>
        <taxon>Bacteria</taxon>
        <taxon>Pseudomonadati</taxon>
        <taxon>Thermodesulfobacteriota</taxon>
        <taxon>Syntrophia</taxon>
        <taxon>Syntrophales</taxon>
        <taxon>Syntrophaceae</taxon>
        <taxon>Syntrophus</taxon>
    </lineage>
</organism>
<protein>
    <submittedName>
        <fullName evidence="1">Uncharacterized protein</fullName>
    </submittedName>
</protein>
<proteinExistence type="predicted"/>
<dbReference type="OrthoDB" id="3831063at2"/>
<gene>
    <name evidence="1" type="ORF">SAMN04489760_104176</name>
</gene>
<dbReference type="Proteomes" id="UP000198744">
    <property type="component" value="Unassembled WGS sequence"/>
</dbReference>
<evidence type="ECO:0000313" key="1">
    <source>
        <dbReference type="EMBL" id="SEM12298.1"/>
    </source>
</evidence>
<reference evidence="1 2" key="1">
    <citation type="submission" date="2016-10" db="EMBL/GenBank/DDBJ databases">
        <authorList>
            <person name="de Groot N.N."/>
        </authorList>
    </citation>
    <scope>NUCLEOTIDE SEQUENCE [LARGE SCALE GENOMIC DNA]</scope>
    <source>
        <strain evidence="1 2">DSM 8423</strain>
    </source>
</reference>
<keyword evidence="2" id="KW-1185">Reference proteome</keyword>
<sequence>MRFMDSMRGERWVKDQKKLVHQKQRIENELDLSPTGKAREAKSAGIKIFQIDLPINKPKGDTALIGALKRRNPQDYRNVIKSIEEEGWRFDHVSCVYCITDNAIKGKILSSGQEETRSNEIFGSFIFRES</sequence>
<evidence type="ECO:0000313" key="2">
    <source>
        <dbReference type="Proteomes" id="UP000198744"/>
    </source>
</evidence>
<name>A0A1H7VU47_9BACT</name>
<dbReference type="EMBL" id="FOBS01000004">
    <property type="protein sequence ID" value="SEM12298.1"/>
    <property type="molecule type" value="Genomic_DNA"/>
</dbReference>